<keyword evidence="6 14" id="KW-0808">Transferase</keyword>
<dbReference type="PANTHER" id="PTHR11815">
    <property type="entry name" value="SUCCINYL-COA SYNTHETASE BETA CHAIN"/>
    <property type="match status" value="1"/>
</dbReference>
<dbReference type="InterPro" id="IPR032263">
    <property type="entry name" value="Citrate-bd"/>
</dbReference>
<reference evidence="14" key="1">
    <citation type="journal article" date="2015" name="Proc. Natl. Acad. Sci. U.S.A.">
        <title>Networks of energetic and metabolic interactions define dynamics in microbial communities.</title>
        <authorList>
            <person name="Embree M."/>
            <person name="Liu J.K."/>
            <person name="Al-Bassam M.M."/>
            <person name="Zengler K."/>
        </authorList>
    </citation>
    <scope>NUCLEOTIDE SEQUENCE</scope>
</reference>
<dbReference type="GO" id="GO:0042709">
    <property type="term" value="C:succinate-CoA ligase complex"/>
    <property type="evidence" value="ECO:0007669"/>
    <property type="project" value="TreeGrafter"/>
</dbReference>
<evidence type="ECO:0000256" key="9">
    <source>
        <dbReference type="ARBA" id="ARBA00023098"/>
    </source>
</evidence>
<keyword evidence="7" id="KW-0547">Nucleotide-binding</keyword>
<evidence type="ECO:0000256" key="11">
    <source>
        <dbReference type="ARBA" id="ARBA00047593"/>
    </source>
</evidence>
<evidence type="ECO:0000256" key="3">
    <source>
        <dbReference type="ARBA" id="ARBA00022490"/>
    </source>
</evidence>
<dbReference type="GO" id="GO:0006099">
    <property type="term" value="P:tricarboxylic acid cycle"/>
    <property type="evidence" value="ECO:0007669"/>
    <property type="project" value="TreeGrafter"/>
</dbReference>
<dbReference type="Pfam" id="PF16114">
    <property type="entry name" value="Citrate_bind"/>
    <property type="match status" value="1"/>
</dbReference>
<dbReference type="SUPFAM" id="SSF56059">
    <property type="entry name" value="Glutathione synthetase ATP-binding domain-like"/>
    <property type="match status" value="1"/>
</dbReference>
<keyword evidence="3" id="KW-0963">Cytoplasm</keyword>
<dbReference type="SMR" id="A0A0W8FB26"/>
<evidence type="ECO:0000256" key="4">
    <source>
        <dbReference type="ARBA" id="ARBA00022516"/>
    </source>
</evidence>
<feature type="domain" description="ATP-citrate synthase ATP-grasp" evidence="13">
    <location>
        <begin position="2"/>
        <end position="231"/>
    </location>
</feature>
<evidence type="ECO:0000256" key="5">
    <source>
        <dbReference type="ARBA" id="ARBA00022553"/>
    </source>
</evidence>
<sequence>MAQRGIREYDAKNLLARYLPEYLDDFSYKGNLALVGPETDIEGLEAENPWLKTTRLVVKPDQLFGKRGKLGLVLLDADWEEAKEYLNEKMGLEVTIGGITGRLSYFLIEPFTPHKEEYYVAISSDYEGDNIFFSMDGGVGVEENWEKVISIHVDSLEGIDALDVGSKLPAELGDKRALVEEFITALWRFYSDTGFAYVEINPFTFSGRGIVPLDMVAKLDDAEEYWQKKRWSELAFPEPFGRTPSKEELFIKEIDSKTGASLKLTILNPEGRVWTMVAGGGASVIYADTICDLGHADEMANYGEYSGDPNTEETYHYTCTILDLMTRSKNPNGKVLLIGGAIANFTDVAKTFKGVVMALEEYQQKLQEADIEIYVRRGGPNYEQGLKLMRDLGKRLGVPIQVHGPETHMTRIVPLALEENQ</sequence>
<keyword evidence="5" id="KW-0597">Phosphoprotein</keyword>
<dbReference type="EMBL" id="LNQE01001404">
    <property type="protein sequence ID" value="KUG18053.1"/>
    <property type="molecule type" value="Genomic_DNA"/>
</dbReference>
<dbReference type="GO" id="GO:0004775">
    <property type="term" value="F:succinate-CoA ligase (ADP-forming) activity"/>
    <property type="evidence" value="ECO:0007669"/>
    <property type="project" value="TreeGrafter"/>
</dbReference>
<dbReference type="AlphaFoldDB" id="A0A0W8FB26"/>
<evidence type="ECO:0000256" key="6">
    <source>
        <dbReference type="ARBA" id="ARBA00022679"/>
    </source>
</evidence>
<dbReference type="IntAct" id="A0A0W8FB26">
    <property type="interactions" value="1"/>
</dbReference>
<evidence type="ECO:0000256" key="10">
    <source>
        <dbReference type="ARBA" id="ARBA00023315"/>
    </source>
</evidence>
<dbReference type="PDBsum" id="6HXI"/>
<keyword evidence="15" id="KW-0002">3D-structure</keyword>
<accession>A0A0W8FB26</accession>
<keyword evidence="4" id="KW-0444">Lipid biosynthesis</keyword>
<comment type="subcellular location">
    <subcellularLocation>
        <location evidence="1">Cytoplasm</location>
    </subcellularLocation>
</comment>
<dbReference type="PANTHER" id="PTHR11815:SF10">
    <property type="entry name" value="SUCCINATE--COA LIGASE [GDP-FORMING] SUBUNIT BETA, MITOCHONDRIAL"/>
    <property type="match status" value="1"/>
</dbReference>
<dbReference type="Pfam" id="PF24948">
    <property type="entry name" value="Citrate_synth_N"/>
    <property type="match status" value="1"/>
</dbReference>
<dbReference type="InterPro" id="IPR016102">
    <property type="entry name" value="Succinyl-CoA_synth-like"/>
</dbReference>
<evidence type="ECO:0000259" key="12">
    <source>
        <dbReference type="Pfam" id="PF16114"/>
    </source>
</evidence>
<organism evidence="14">
    <name type="scientific">hydrocarbon metagenome</name>
    <dbReference type="NCBI Taxonomy" id="938273"/>
    <lineage>
        <taxon>unclassified sequences</taxon>
        <taxon>metagenomes</taxon>
        <taxon>ecological metagenomes</taxon>
    </lineage>
</organism>
<keyword evidence="9" id="KW-0443">Lipid metabolism</keyword>
<reference evidence="15" key="2">
    <citation type="journal article" date="2019" name="Nature">
        <title>Structure of ATP citrate lyase and the origin of citrate synthase in the Krebs cycle.</title>
        <authorList>
            <person name="Verschueren K.H.G."/>
            <person name="Blanchet C."/>
            <person name="Felix J."/>
            <person name="Dansercoer A."/>
            <person name="De Vos D."/>
            <person name="Bloch Y."/>
            <person name="Van Beeumen J."/>
            <person name="Svergun D."/>
            <person name="Gutsche I."/>
            <person name="Savvides S.N."/>
            <person name="Verstraete K."/>
        </authorList>
    </citation>
    <scope>X-RAY CRYSTALLOGRAPHY (2.10 ANGSTROMS)</scope>
</reference>
<evidence type="ECO:0000256" key="2">
    <source>
        <dbReference type="ARBA" id="ARBA00012639"/>
    </source>
</evidence>
<keyword evidence="14" id="KW-0456">Lyase</keyword>
<dbReference type="GO" id="GO:0005524">
    <property type="term" value="F:ATP binding"/>
    <property type="evidence" value="ECO:0007669"/>
    <property type="project" value="UniProtKB-KW"/>
</dbReference>
<comment type="catalytic activity">
    <reaction evidence="11">
        <text>oxaloacetate + acetyl-CoA + ADP + phosphate = citrate + ATP + CoA</text>
        <dbReference type="Rhea" id="RHEA:21160"/>
        <dbReference type="ChEBI" id="CHEBI:16452"/>
        <dbReference type="ChEBI" id="CHEBI:16947"/>
        <dbReference type="ChEBI" id="CHEBI:30616"/>
        <dbReference type="ChEBI" id="CHEBI:43474"/>
        <dbReference type="ChEBI" id="CHEBI:57287"/>
        <dbReference type="ChEBI" id="CHEBI:57288"/>
        <dbReference type="ChEBI" id="CHEBI:456216"/>
        <dbReference type="EC" id="2.3.3.8"/>
    </reaction>
</comment>
<protein>
    <recommendedName>
        <fullName evidence="2">ATP citrate synthase</fullName>
        <ecNumber evidence="2">2.3.3.8</ecNumber>
    </recommendedName>
</protein>
<proteinExistence type="evidence at protein level"/>
<dbReference type="Gene3D" id="3.40.50.261">
    <property type="entry name" value="Succinyl-CoA synthetase domains"/>
    <property type="match status" value="1"/>
</dbReference>
<dbReference type="PDB" id="6HXI">
    <property type="method" value="X-ray"/>
    <property type="resolution" value="2.10 A"/>
    <property type="chains" value="A/C=1-421"/>
</dbReference>
<dbReference type="SUPFAM" id="SSF52210">
    <property type="entry name" value="Succinyl-CoA synthetase domains"/>
    <property type="match status" value="1"/>
</dbReference>
<dbReference type="GO" id="GO:0006629">
    <property type="term" value="P:lipid metabolic process"/>
    <property type="evidence" value="ECO:0007669"/>
    <property type="project" value="UniProtKB-KW"/>
</dbReference>
<dbReference type="EC" id="2.3.3.8" evidence="2"/>
<evidence type="ECO:0007829" key="15">
    <source>
        <dbReference type="PDB" id="6HXI"/>
    </source>
</evidence>
<dbReference type="Gene3D" id="3.30.470.110">
    <property type="match status" value="1"/>
</dbReference>
<evidence type="ECO:0000256" key="1">
    <source>
        <dbReference type="ARBA" id="ARBA00004496"/>
    </source>
</evidence>
<evidence type="ECO:0000256" key="8">
    <source>
        <dbReference type="ARBA" id="ARBA00022840"/>
    </source>
</evidence>
<evidence type="ECO:0000256" key="7">
    <source>
        <dbReference type="ARBA" id="ARBA00022741"/>
    </source>
</evidence>
<feature type="domain" description="ATP-citrate synthase citrate-binding" evidence="12">
    <location>
        <begin position="243"/>
        <end position="418"/>
    </location>
</feature>
<dbReference type="FunFam" id="3.40.50.261:FF:000004">
    <property type="entry name" value="ATP-citrate synthase subunit"/>
    <property type="match status" value="1"/>
</dbReference>
<keyword evidence="8" id="KW-0067">ATP-binding</keyword>
<dbReference type="GO" id="GO:0006104">
    <property type="term" value="P:succinyl-CoA metabolic process"/>
    <property type="evidence" value="ECO:0007669"/>
    <property type="project" value="TreeGrafter"/>
</dbReference>
<dbReference type="InterPro" id="IPR056749">
    <property type="entry name" value="Citrate_synth_N"/>
</dbReference>
<evidence type="ECO:0000259" key="13">
    <source>
        <dbReference type="Pfam" id="PF24948"/>
    </source>
</evidence>
<name>A0A0W8FB26_9ZZZZ</name>
<dbReference type="GO" id="GO:0003878">
    <property type="term" value="F:ATP citrate synthase activity"/>
    <property type="evidence" value="ECO:0007669"/>
    <property type="project" value="UniProtKB-EC"/>
</dbReference>
<dbReference type="GO" id="GO:0016829">
    <property type="term" value="F:lyase activity"/>
    <property type="evidence" value="ECO:0007669"/>
    <property type="project" value="UniProtKB-KW"/>
</dbReference>
<evidence type="ECO:0000313" key="14">
    <source>
        <dbReference type="EMBL" id="KUG18053.1"/>
    </source>
</evidence>
<gene>
    <name evidence="14" type="ORF">ASZ90_012237</name>
</gene>
<comment type="caution">
    <text evidence="14">The sequence shown here is derived from an EMBL/GenBank/DDBJ whole genome shotgun (WGS) entry which is preliminary data.</text>
</comment>
<keyword evidence="10 14" id="KW-0012">Acyltransferase</keyword>